<dbReference type="eggNOG" id="COG1597">
    <property type="taxonomic scope" value="Bacteria"/>
</dbReference>
<keyword evidence="8" id="KW-0067">ATP-binding</keyword>
<evidence type="ECO:0000313" key="14">
    <source>
        <dbReference type="EMBL" id="ERI07922.1"/>
    </source>
</evidence>
<dbReference type="SUPFAM" id="SSF111331">
    <property type="entry name" value="NAD kinase/diacylglycerol kinase-like"/>
    <property type="match status" value="1"/>
</dbReference>
<evidence type="ECO:0000256" key="10">
    <source>
        <dbReference type="ARBA" id="ARBA00023098"/>
    </source>
</evidence>
<dbReference type="Gene3D" id="3.40.50.10330">
    <property type="entry name" value="Probable inorganic polyphosphate/atp-NAD kinase, domain 1"/>
    <property type="match status" value="1"/>
</dbReference>
<dbReference type="GO" id="GO:0008654">
    <property type="term" value="P:phospholipid biosynthetic process"/>
    <property type="evidence" value="ECO:0007669"/>
    <property type="project" value="UniProtKB-KW"/>
</dbReference>
<evidence type="ECO:0000256" key="5">
    <source>
        <dbReference type="ARBA" id="ARBA00022723"/>
    </source>
</evidence>
<dbReference type="PANTHER" id="PTHR12358:SF106">
    <property type="entry name" value="LIPID KINASE YEGS"/>
    <property type="match status" value="1"/>
</dbReference>
<evidence type="ECO:0000256" key="6">
    <source>
        <dbReference type="ARBA" id="ARBA00022741"/>
    </source>
</evidence>
<feature type="domain" description="DAGKc" evidence="13">
    <location>
        <begin position="36"/>
        <end position="166"/>
    </location>
</feature>
<dbReference type="InterPro" id="IPR016064">
    <property type="entry name" value="NAD/diacylglycerol_kinase_sf"/>
</dbReference>
<dbReference type="HOGENOM" id="CLU_045532_1_0_9"/>
<dbReference type="AlphaFoldDB" id="U1Y6Y3"/>
<keyword evidence="4" id="KW-0808">Transferase</keyword>
<dbReference type="Proteomes" id="UP000016511">
    <property type="component" value="Unassembled WGS sequence"/>
</dbReference>
<dbReference type="GO" id="GO:0004143">
    <property type="term" value="F:ATP-dependent diacylglycerol kinase activity"/>
    <property type="evidence" value="ECO:0007669"/>
    <property type="project" value="TreeGrafter"/>
</dbReference>
<comment type="similarity">
    <text evidence="2">Belongs to the diacylglycerol/lipid kinase family.</text>
</comment>
<dbReference type="Pfam" id="PF00781">
    <property type="entry name" value="DAGK_cat"/>
    <property type="match status" value="1"/>
</dbReference>
<dbReference type="GO" id="GO:0005886">
    <property type="term" value="C:plasma membrane"/>
    <property type="evidence" value="ECO:0007669"/>
    <property type="project" value="TreeGrafter"/>
</dbReference>
<dbReference type="GO" id="GO:0046872">
    <property type="term" value="F:metal ion binding"/>
    <property type="evidence" value="ECO:0007669"/>
    <property type="project" value="UniProtKB-KW"/>
</dbReference>
<gene>
    <name evidence="14" type="ORF">HMPREF0083_03930</name>
</gene>
<comment type="caution">
    <text evidence="14">The sequence shown here is derived from an EMBL/GenBank/DDBJ whole genome shotgun (WGS) entry which is preliminary data.</text>
</comment>
<sequence length="328" mass="36710">MRKQKIFKGDCYALLCFGNNLNKYNRTVKIKMDNIIDKEKLLLIYNPIAGQKVISQMVGDIAISLQERWDVTLRPTLRQAHAEQIAYEESNKYNVVAVAGGDGTVHEVVNGLMRLDRCPVLSILPAGTANDIARTLQIPLDLLEACEFMKQELPQAIDIGCCGERYFVNFLGVGLISTVSNEIKNETKTYLKHFTYYLKSLQHLQEDQLFRTVIRTETETIEKEAVMVYIANGMSLAGLELFTDNEINSGYLEVIVVENIGLSEIVSVLSSYLRHEPFQHDALSCHKASSLTLECSPAQIIDTDGEENGKTPVDVRLLPGALRVIGRV</sequence>
<keyword evidence="3" id="KW-0444">Lipid biosynthesis</keyword>
<keyword evidence="5" id="KW-0479">Metal-binding</keyword>
<dbReference type="SMART" id="SM00046">
    <property type="entry name" value="DAGKc"/>
    <property type="match status" value="1"/>
</dbReference>
<organism evidence="14 15">
    <name type="scientific">Aneurinibacillus aneurinilyticus ATCC 12856</name>
    <dbReference type="NCBI Taxonomy" id="649747"/>
    <lineage>
        <taxon>Bacteria</taxon>
        <taxon>Bacillati</taxon>
        <taxon>Bacillota</taxon>
        <taxon>Bacilli</taxon>
        <taxon>Bacillales</taxon>
        <taxon>Paenibacillaceae</taxon>
        <taxon>Aneurinibacillus group</taxon>
        <taxon>Aneurinibacillus</taxon>
    </lineage>
</organism>
<evidence type="ECO:0000256" key="1">
    <source>
        <dbReference type="ARBA" id="ARBA00001946"/>
    </source>
</evidence>
<dbReference type="EMBL" id="AWSJ01000237">
    <property type="protein sequence ID" value="ERI07922.1"/>
    <property type="molecule type" value="Genomic_DNA"/>
</dbReference>
<dbReference type="PATRIC" id="fig|649747.3.peg.3570"/>
<dbReference type="NCBIfam" id="TIGR00147">
    <property type="entry name" value="YegS/Rv2252/BmrU family lipid kinase"/>
    <property type="match status" value="1"/>
</dbReference>
<keyword evidence="6" id="KW-0547">Nucleotide-binding</keyword>
<evidence type="ECO:0000256" key="11">
    <source>
        <dbReference type="ARBA" id="ARBA00023209"/>
    </source>
</evidence>
<keyword evidence="10" id="KW-0443">Lipid metabolism</keyword>
<dbReference type="STRING" id="649747.HMPREF0083_03930"/>
<evidence type="ECO:0000256" key="2">
    <source>
        <dbReference type="ARBA" id="ARBA00005983"/>
    </source>
</evidence>
<evidence type="ECO:0000256" key="8">
    <source>
        <dbReference type="ARBA" id="ARBA00022840"/>
    </source>
</evidence>
<reference evidence="14 15" key="1">
    <citation type="submission" date="2013-08" db="EMBL/GenBank/DDBJ databases">
        <authorList>
            <person name="Weinstock G."/>
            <person name="Sodergren E."/>
            <person name="Wylie T."/>
            <person name="Fulton L."/>
            <person name="Fulton R."/>
            <person name="Fronick C."/>
            <person name="O'Laughlin M."/>
            <person name="Godfrey J."/>
            <person name="Miner T."/>
            <person name="Herter B."/>
            <person name="Appelbaum E."/>
            <person name="Cordes M."/>
            <person name="Lek S."/>
            <person name="Wollam A."/>
            <person name="Pepin K.H."/>
            <person name="Palsikar V.B."/>
            <person name="Mitreva M."/>
            <person name="Wilson R.K."/>
        </authorList>
    </citation>
    <scope>NUCLEOTIDE SEQUENCE [LARGE SCALE GENOMIC DNA]</scope>
    <source>
        <strain evidence="14 15">ATCC 12856</strain>
    </source>
</reference>
<dbReference type="Gene3D" id="2.60.200.40">
    <property type="match status" value="1"/>
</dbReference>
<evidence type="ECO:0000256" key="3">
    <source>
        <dbReference type="ARBA" id="ARBA00022516"/>
    </source>
</evidence>
<evidence type="ECO:0000256" key="7">
    <source>
        <dbReference type="ARBA" id="ARBA00022777"/>
    </source>
</evidence>
<name>U1Y6Y3_ANEAE</name>
<dbReference type="InterPro" id="IPR045540">
    <property type="entry name" value="YegS/DAGK_C"/>
</dbReference>
<protein>
    <submittedName>
        <fullName evidence="14">Lipid kinase, YegS/Rv2252/BmrU family</fullName>
    </submittedName>
</protein>
<keyword evidence="11" id="KW-0594">Phospholipid biosynthesis</keyword>
<proteinExistence type="inferred from homology"/>
<evidence type="ECO:0000256" key="12">
    <source>
        <dbReference type="ARBA" id="ARBA00023264"/>
    </source>
</evidence>
<dbReference type="InterPro" id="IPR001206">
    <property type="entry name" value="Diacylglycerol_kinase_cat_dom"/>
</dbReference>
<evidence type="ECO:0000313" key="15">
    <source>
        <dbReference type="Proteomes" id="UP000016511"/>
    </source>
</evidence>
<dbReference type="InterPro" id="IPR017438">
    <property type="entry name" value="ATP-NAD_kinase_N"/>
</dbReference>
<dbReference type="Pfam" id="PF19279">
    <property type="entry name" value="YegS_C"/>
    <property type="match status" value="1"/>
</dbReference>
<keyword evidence="15" id="KW-1185">Reference proteome</keyword>
<dbReference type="PROSITE" id="PS50146">
    <property type="entry name" value="DAGK"/>
    <property type="match status" value="1"/>
</dbReference>
<evidence type="ECO:0000256" key="9">
    <source>
        <dbReference type="ARBA" id="ARBA00022842"/>
    </source>
</evidence>
<evidence type="ECO:0000259" key="13">
    <source>
        <dbReference type="PROSITE" id="PS50146"/>
    </source>
</evidence>
<accession>U1Y6Y3</accession>
<comment type="cofactor">
    <cofactor evidence="1">
        <name>Mg(2+)</name>
        <dbReference type="ChEBI" id="CHEBI:18420"/>
    </cofactor>
</comment>
<keyword evidence="7 14" id="KW-0418">Kinase</keyword>
<dbReference type="GO" id="GO:0005524">
    <property type="term" value="F:ATP binding"/>
    <property type="evidence" value="ECO:0007669"/>
    <property type="project" value="UniProtKB-KW"/>
</dbReference>
<keyword evidence="12" id="KW-1208">Phospholipid metabolism</keyword>
<evidence type="ECO:0000256" key="4">
    <source>
        <dbReference type="ARBA" id="ARBA00022679"/>
    </source>
</evidence>
<dbReference type="PANTHER" id="PTHR12358">
    <property type="entry name" value="SPHINGOSINE KINASE"/>
    <property type="match status" value="1"/>
</dbReference>
<dbReference type="InterPro" id="IPR050187">
    <property type="entry name" value="Lipid_Phosphate_FormReg"/>
</dbReference>
<keyword evidence="9" id="KW-0460">Magnesium</keyword>
<dbReference type="InterPro" id="IPR005218">
    <property type="entry name" value="Diacylglycerol/lipid_kinase"/>
</dbReference>